<dbReference type="EMBL" id="NGKC01000012">
    <property type="protein sequence ID" value="RSU10464.1"/>
    <property type="molecule type" value="Genomic_DNA"/>
</dbReference>
<dbReference type="GO" id="GO:0016747">
    <property type="term" value="F:acyltransferase activity, transferring groups other than amino-acyl groups"/>
    <property type="evidence" value="ECO:0007669"/>
    <property type="project" value="InterPro"/>
</dbReference>
<dbReference type="AlphaFoldDB" id="A0A430AR82"/>
<protein>
    <submittedName>
        <fullName evidence="3">Uncharacterized protein</fullName>
    </submittedName>
</protein>
<dbReference type="PROSITE" id="PS51729">
    <property type="entry name" value="GNAT_YJDJ"/>
    <property type="match status" value="1"/>
</dbReference>
<dbReference type="PROSITE" id="PS51186">
    <property type="entry name" value="GNAT"/>
    <property type="match status" value="1"/>
</dbReference>
<comment type="caution">
    <text evidence="3">The sequence shown here is derived from an EMBL/GenBank/DDBJ whole genome shotgun (WGS) entry which is preliminary data.</text>
</comment>
<organism evidence="3 4">
    <name type="scientific">Vagococcus acidifermentans</name>
    <dbReference type="NCBI Taxonomy" id="564710"/>
    <lineage>
        <taxon>Bacteria</taxon>
        <taxon>Bacillati</taxon>
        <taxon>Bacillota</taxon>
        <taxon>Bacilli</taxon>
        <taxon>Lactobacillales</taxon>
        <taxon>Enterococcaceae</taxon>
        <taxon>Vagococcus</taxon>
    </lineage>
</organism>
<evidence type="ECO:0000313" key="4">
    <source>
        <dbReference type="Proteomes" id="UP000286773"/>
    </source>
</evidence>
<dbReference type="Gene3D" id="3.40.630.30">
    <property type="match status" value="1"/>
</dbReference>
<evidence type="ECO:0000259" key="2">
    <source>
        <dbReference type="PROSITE" id="PS51729"/>
    </source>
</evidence>
<feature type="domain" description="N-acetyltransferase" evidence="1">
    <location>
        <begin position="1"/>
        <end position="93"/>
    </location>
</feature>
<dbReference type="Pfam" id="PF14542">
    <property type="entry name" value="Acetyltransf_CG"/>
    <property type="match status" value="1"/>
</dbReference>
<dbReference type="InterPro" id="IPR031165">
    <property type="entry name" value="GNAT_YJDJ"/>
</dbReference>
<dbReference type="InterPro" id="IPR016181">
    <property type="entry name" value="Acyl_CoA_acyltransferase"/>
</dbReference>
<evidence type="ECO:0000259" key="1">
    <source>
        <dbReference type="PROSITE" id="PS51186"/>
    </source>
</evidence>
<name>A0A430AR82_9ENTE</name>
<dbReference type="OrthoDB" id="9793389at2"/>
<keyword evidence="4" id="KW-1185">Reference proteome</keyword>
<dbReference type="InterPro" id="IPR000182">
    <property type="entry name" value="GNAT_dom"/>
</dbReference>
<evidence type="ECO:0000313" key="3">
    <source>
        <dbReference type="EMBL" id="RSU10464.1"/>
    </source>
</evidence>
<dbReference type="RefSeq" id="WP_126814297.1">
    <property type="nucleotide sequence ID" value="NZ_NGKC01000012.1"/>
</dbReference>
<reference evidence="3 4" key="1">
    <citation type="submission" date="2017-05" db="EMBL/GenBank/DDBJ databases">
        <title>Vagococcus spp. assemblies.</title>
        <authorList>
            <person name="Gulvik C.A."/>
        </authorList>
    </citation>
    <scope>NUCLEOTIDE SEQUENCE [LARGE SCALE GENOMIC DNA]</scope>
    <source>
        <strain evidence="3 4">LMG 24798</strain>
    </source>
</reference>
<gene>
    <name evidence="3" type="ORF">CBF27_10665</name>
</gene>
<dbReference type="SUPFAM" id="SSF55729">
    <property type="entry name" value="Acyl-CoA N-acyltransferases (Nat)"/>
    <property type="match status" value="1"/>
</dbReference>
<accession>A0A430AR82</accession>
<sequence>MKIMRRDNRFIAIDEDKNAALGQITWVEEDGRIVIEHTFVKEEYSGQGVGRALLDEVVALARSNNQKIIPQCVFAIKQFHDNPEEFADVWEKK</sequence>
<dbReference type="CDD" id="cd04301">
    <property type="entry name" value="NAT_SF"/>
    <property type="match status" value="1"/>
</dbReference>
<dbReference type="Proteomes" id="UP000286773">
    <property type="component" value="Unassembled WGS sequence"/>
</dbReference>
<proteinExistence type="predicted"/>
<feature type="domain" description="N-acetyltransferase" evidence="2">
    <location>
        <begin position="2"/>
        <end position="91"/>
    </location>
</feature>